<proteinExistence type="predicted"/>
<name>A0ABT6YTG7_9BACT</name>
<reference evidence="1 2" key="1">
    <citation type="submission" date="2023-05" db="EMBL/GenBank/DDBJ databases">
        <title>Novel species of genus Flectobacillus isolated from stream in China.</title>
        <authorList>
            <person name="Lu H."/>
        </authorList>
    </citation>
    <scope>NUCLEOTIDE SEQUENCE [LARGE SCALE GENOMIC DNA]</scope>
    <source>
        <strain evidence="1 2">DC10W</strain>
    </source>
</reference>
<dbReference type="InterPro" id="IPR025667">
    <property type="entry name" value="SprB_repeat"/>
</dbReference>
<comment type="caution">
    <text evidence="1">The sequence shown here is derived from an EMBL/GenBank/DDBJ whole genome shotgun (WGS) entry which is preliminary data.</text>
</comment>
<keyword evidence="2" id="KW-1185">Reference proteome</keyword>
<accession>A0ABT6YTG7</accession>
<evidence type="ECO:0000313" key="2">
    <source>
        <dbReference type="Proteomes" id="UP001236569"/>
    </source>
</evidence>
<organism evidence="1 2">
    <name type="scientific">Flectobacillus longus</name>
    <dbReference type="NCBI Taxonomy" id="2984207"/>
    <lineage>
        <taxon>Bacteria</taxon>
        <taxon>Pseudomonadati</taxon>
        <taxon>Bacteroidota</taxon>
        <taxon>Cytophagia</taxon>
        <taxon>Cytophagales</taxon>
        <taxon>Flectobacillaceae</taxon>
        <taxon>Flectobacillus</taxon>
    </lineage>
</organism>
<protein>
    <submittedName>
        <fullName evidence="1">Uncharacterized protein</fullName>
    </submittedName>
</protein>
<dbReference type="RefSeq" id="WP_283371572.1">
    <property type="nucleotide sequence ID" value="NZ_JASHID010000020.1"/>
</dbReference>
<sequence>MKRLLLLLVFSFTLVKIGLSQVNKPVLDLKKFTDRSLIVRQMLSTDRNCYEFYKNGIKLIEGQDYFIGPGYPNSFYYVGGGTRGGFYSVAVEFGFFRPNDVLTVKDICRNEISDPIIVTDDYVYVEVPKGNSYSSNGIDATYSQPAYDKLSSPVVVGKCEPISINSHVLMATVIDITTGDPISLGTFKVNGSNITTGDFSSYFAGNPTSYQISSGQVTTSNFLKLTANAYYSGSTPYSIEYKHNGSNTSGFDFTFGVGGVQVRFITNNSFEIWKRNYLGDFDISHFDGDFSNSTYKISFDESSYRIYVDGVEYGKLDRFVKYTTTTGSLDNSSILPYRTGVKLSPSNSGAHYISATIDGALNVYQKIQVAEDISLSSTVINSACAGTNSGSISVLTNGGQEPFSYSLNNGAFQSSNIFSSLAPGSYTIKVRDASGCETTGTATVNGNSPLSLSSSVQNETCFNQKNGRISLSATGGTGVYTYSIDGQNYISNNVFDNLSTGIYTGYVKDLSGCISTNLGLSISADSKLLPPSVIPSNVTCFGGNNGSFSINTSNSIPNGSIQYSVDGGVNFGTSSQIQGLSAGNYQIIIKDNLCNATTSGTISQPSEVIPLVNIQNQISCNGQKDGALLLGASGGVSPYEYSLDNTNYSSNSTRSNLGAGNYKVWIKDANGCIKESGITTISEPSVLIATLQSKQDIICNGNSTGQIILGALGGTLPYSYKLSTQASYSSNNTISGLKAGLYTVQVQDSHQCVTNMQVELLEASSIIASVTQKQDIRCNGASTGQLTAQASGGNGAYTYSLEGTNYQSSNIFSGLKAGAYSIYVKDITGCVKILQGSPSTLTEPSALEMTLQSTAVKCNGEATGSIIANAGGGVGGYLYSIDNVNFITSNQFTSLNAGNYVISIKDANNCTLQKSVQVTEPTVLTANLDILSQVLCFGGYSGSIKGLASGGIGPYQYSLDGNAYQNNDTFSSLSIGEYKLWIKDANACITTSSGKIITQPTDITFTINSVSAVKCYQGNDGAVTLQTTGGAGNYSYSINGSAYQTANTFNNLTNGTYSFVVKDGNNCQKTTQTTVSQPAQAFTVSIVSTENLSCFENKSGKIVVNSQGGTAPYLVGLNTNTLQTNPSFDQLSANTYTVYGKDANNCTFSLEGINLTQPSDISFSTLMKKDVDCDYYSQGEAKVLATGSNGGFSYMLSGNNSLGNSINPISNPTGYFNELASGDYRVTATDVRGCSKNYTVTIIPKNSKITFDVNKSFPSTCNSNDGVINITNVQGGRNGYNYQLSTQQTASSNSQFSGLSSGTYVIIVSDELCYYRKNIDLSAPNGIKANYQVSGINCTNSDGNISVINVTGGNGGYLYKLNNNSETSNPNFSNLSPNVYAIEIRDTPQSCKYVLSVELKEQNRADLQLTSKSDVLCFGGNSGIITVSGNNNQSPFQYSINNGVWQSSDRFEGLSKGTYKLSTINALGCQDSLHIIISEPALLVESLSKTDNLCFGDATGKIFTSATGGVSPYHFSKDNQSYQSETNFENLKKGDYTLWVKDANNCISTKTITLIEPPQLVINPNYQDTIRCFGETNGVISIPTQGGTPTYSYSLDGTNYVSGNSFGGLGKGNYIIHVKDANQCKTEKTLSLTEPNLLEITQKDFKNPLCYKSKDGIIEVASTGGNNGNIYTIDYQNRSQNSTYFNNLPDGSYSIKVSDRKGCSATVSNIVLTEPSKIKTVSVGTMPLCYGDGNGKINIAVNGGTPNYRVNFEGLISEVDGTNYTKELSNLFAKAYTFYVLDIHNCVDTINYTLTQPTQLQNKITIKENDCFGDLTGQVQVLGLQATPPYRYSLQNQEMSETFEPSGLFPKLKSNNYIVTVFDFNNCKLRTSIKVAQPDKLVITPIYQDTVRCFGENNGAILLKVTGGVKSYIYSKDSTNYFSDSLFTGLKAGLYNFWVKDANKCLATSQLSATEPALLDLSLLSKSNPLCLGESNGIVQLKATGGNGGNIYWQDNATKQSNDRFIGLTQGQYTYKVVDRKGCQDTIRLVELKWPAAILAQVSKSIPICYGTNTAKLNVQASGGVGAFTAILSNTNLNKTIALNSGKGVFDSLNAGNYLIKIKDANGCQLQLTNTIQETDSLETFVLGSGKGADTLCIGQSITLDAKNKGKNIRWYFNGTEGIDELARANQSTYTIVSPGIYKVSVSNKTGCTVEKSYTLTNSKNALKADFILATQAFVGDTIVVLNTTKPVPDKVIWTSPSNSIQLSETKSKLSFIPTTAGNLSVTMRAFAGICDNVLTRTTSIFTPENIDQTDSLYHYRDYPVTTTALYPNPNQGKFDLSVKTKFPINLKISIVRVSTGETVYDAVHTPTNQNLNSSNIYNFNLSLRIGAYSLIIESGKQKVSKLLMITN</sequence>
<evidence type="ECO:0000313" key="1">
    <source>
        <dbReference type="EMBL" id="MDI9866830.1"/>
    </source>
</evidence>
<gene>
    <name evidence="1" type="ORF">QM480_21000</name>
</gene>
<dbReference type="EMBL" id="JASHID010000020">
    <property type="protein sequence ID" value="MDI9866830.1"/>
    <property type="molecule type" value="Genomic_DNA"/>
</dbReference>
<dbReference type="Proteomes" id="UP001236569">
    <property type="component" value="Unassembled WGS sequence"/>
</dbReference>
<dbReference type="Pfam" id="PF13573">
    <property type="entry name" value="SprB"/>
    <property type="match status" value="13"/>
</dbReference>